<protein>
    <recommendedName>
        <fullName evidence="5">SRPBCC family protein</fullName>
    </recommendedName>
</protein>
<dbReference type="Gene3D" id="3.30.530.20">
    <property type="match status" value="1"/>
</dbReference>
<evidence type="ECO:0000313" key="1">
    <source>
        <dbReference type="EMBL" id="MDG0866080.1"/>
    </source>
</evidence>
<dbReference type="AlphaFoldDB" id="A0AAJ5ZIA7"/>
<dbReference type="InterPro" id="IPR023393">
    <property type="entry name" value="START-like_dom_sf"/>
</dbReference>
<reference evidence="3" key="3">
    <citation type="submission" date="2023-06" db="EMBL/GenBank/DDBJ databases">
        <title>Pangenomics reveal diversification of enzyme families and niche specialization in globally abundant SAR202 bacteria.</title>
        <authorList>
            <person name="Saw J.H.W."/>
        </authorList>
    </citation>
    <scope>NUCLEOTIDE SEQUENCE [LARGE SCALE GENOMIC DNA]</scope>
    <source>
        <strain evidence="3">JH1073</strain>
    </source>
</reference>
<dbReference type="RefSeq" id="WP_350340454.1">
    <property type="nucleotide sequence ID" value="NZ_CP046146.1"/>
</dbReference>
<dbReference type="EMBL" id="CP046147">
    <property type="protein sequence ID" value="WFG39196.1"/>
    <property type="molecule type" value="Genomic_DNA"/>
</dbReference>
<reference evidence="3 4" key="1">
    <citation type="submission" date="2019-11" db="EMBL/GenBank/DDBJ databases">
        <authorList>
            <person name="Cho J.-C."/>
        </authorList>
    </citation>
    <scope>NUCLEOTIDE SEQUENCE [LARGE SCALE GENOMIC DNA]</scope>
    <source>
        <strain evidence="2 3">JH1073</strain>
        <strain evidence="1 4">JH702</strain>
    </source>
</reference>
<dbReference type="SUPFAM" id="SSF55961">
    <property type="entry name" value="Bet v1-like"/>
    <property type="match status" value="1"/>
</dbReference>
<gene>
    <name evidence="1" type="ORF">GKO46_03230</name>
    <name evidence="2" type="ORF">GKO48_06030</name>
</gene>
<dbReference type="Proteomes" id="UP001219901">
    <property type="component" value="Chromosome"/>
</dbReference>
<organism evidence="2 3">
    <name type="scientific">Candidatus Lucifugimonas marina</name>
    <dbReference type="NCBI Taxonomy" id="3038979"/>
    <lineage>
        <taxon>Bacteria</taxon>
        <taxon>Bacillati</taxon>
        <taxon>Chloroflexota</taxon>
        <taxon>Dehalococcoidia</taxon>
        <taxon>SAR202 cluster</taxon>
        <taxon>Candidatus Lucifugimonadales</taxon>
        <taxon>Candidatus Lucifugimonadaceae</taxon>
        <taxon>Candidatus Lucifugimonas</taxon>
    </lineage>
</organism>
<keyword evidence="3" id="KW-1185">Reference proteome</keyword>
<dbReference type="InterPro" id="IPR019587">
    <property type="entry name" value="Polyketide_cyclase/dehydratase"/>
</dbReference>
<evidence type="ECO:0008006" key="5">
    <source>
        <dbReference type="Google" id="ProtNLM"/>
    </source>
</evidence>
<sequence>MSSSVEIHAQPPRVWDVLTNLARWPRWSRVCTEVWSIPEHDLGEVGTKFGFKLRMGGRQIPFNVTVSRIETGGLIEWRSTKFSITAIRSISIESSGKSCRVIDSKLFTSPFIPIGLSYPRWLIRRMTDSWLDDLKIESERDSLS</sequence>
<dbReference type="Pfam" id="PF10604">
    <property type="entry name" value="Polyketide_cyc2"/>
    <property type="match status" value="1"/>
</dbReference>
<evidence type="ECO:0000313" key="2">
    <source>
        <dbReference type="EMBL" id="WFG39196.1"/>
    </source>
</evidence>
<accession>A0AAJ5ZIA7</accession>
<proteinExistence type="predicted"/>
<reference evidence="2" key="2">
    <citation type="journal article" date="2023" name="Nat. Commun.">
        <title>Cultivation of marine bacteria of the SAR202 clade.</title>
        <authorList>
            <person name="Lim Y."/>
            <person name="Seo J.H."/>
            <person name="Giovannoni S.J."/>
            <person name="Kang I."/>
            <person name="Cho J.C."/>
        </authorList>
    </citation>
    <scope>NUCLEOTIDE SEQUENCE</scope>
    <source>
        <strain evidence="2">JH1073</strain>
    </source>
</reference>
<evidence type="ECO:0000313" key="4">
    <source>
        <dbReference type="Proteomes" id="UP001321249"/>
    </source>
</evidence>
<name>A0AAJ5ZIA7_9CHLR</name>
<dbReference type="EMBL" id="WMBE01000001">
    <property type="protein sequence ID" value="MDG0866080.1"/>
    <property type="molecule type" value="Genomic_DNA"/>
</dbReference>
<evidence type="ECO:0000313" key="3">
    <source>
        <dbReference type="Proteomes" id="UP001219901"/>
    </source>
</evidence>
<dbReference type="Proteomes" id="UP001321249">
    <property type="component" value="Unassembled WGS sequence"/>
</dbReference>